<dbReference type="OrthoDB" id="195212at2"/>
<dbReference type="AlphaFoldDB" id="A0A317ZMK3"/>
<reference evidence="1 2" key="1">
    <citation type="submission" date="2018-05" db="EMBL/GenBank/DDBJ databases">
        <title>Coraliomargarita sinensis sp. nov., isolated from a marine solar saltern.</title>
        <authorList>
            <person name="Zhou L.Y."/>
        </authorList>
    </citation>
    <scope>NUCLEOTIDE SEQUENCE [LARGE SCALE GENOMIC DNA]</scope>
    <source>
        <strain evidence="1 2">WN38</strain>
    </source>
</reference>
<evidence type="ECO:0000313" key="2">
    <source>
        <dbReference type="Proteomes" id="UP000247099"/>
    </source>
</evidence>
<dbReference type="RefSeq" id="WP_110130179.1">
    <property type="nucleotide sequence ID" value="NZ_QHJQ01000002.1"/>
</dbReference>
<gene>
    <name evidence="1" type="ORF">DDZ13_04245</name>
</gene>
<comment type="caution">
    <text evidence="1">The sequence shown here is derived from an EMBL/GenBank/DDBJ whole genome shotgun (WGS) entry which is preliminary data.</text>
</comment>
<name>A0A317ZMK3_9BACT</name>
<protein>
    <submittedName>
        <fullName evidence="1">Uncharacterized protein</fullName>
    </submittedName>
</protein>
<organism evidence="1 2">
    <name type="scientific">Coraliomargarita sinensis</name>
    <dbReference type="NCBI Taxonomy" id="2174842"/>
    <lineage>
        <taxon>Bacteria</taxon>
        <taxon>Pseudomonadati</taxon>
        <taxon>Verrucomicrobiota</taxon>
        <taxon>Opitutia</taxon>
        <taxon>Puniceicoccales</taxon>
        <taxon>Coraliomargaritaceae</taxon>
        <taxon>Coraliomargarita</taxon>
    </lineage>
</organism>
<proteinExistence type="predicted"/>
<dbReference type="Proteomes" id="UP000247099">
    <property type="component" value="Unassembled WGS sequence"/>
</dbReference>
<sequence length="158" mass="18337">MNHTCLTGQAKHTPAFYYNALKYGHFLWQQGHAGRAVLAITRALYADISEEDPILSEWPLPYAALLWIFENHRSDDFPGNPRVSFQHQATRLRGPRKELRRARAWATWALVCQARPDLKGDPHDPLPEPTHQDIRKLLEKFGHSNEASLWRQVIRLRP</sequence>
<accession>A0A317ZMK3</accession>
<dbReference type="EMBL" id="QHJQ01000002">
    <property type="protein sequence ID" value="PXA05178.1"/>
    <property type="molecule type" value="Genomic_DNA"/>
</dbReference>
<dbReference type="InParanoid" id="A0A317ZMK3"/>
<evidence type="ECO:0000313" key="1">
    <source>
        <dbReference type="EMBL" id="PXA05178.1"/>
    </source>
</evidence>
<keyword evidence="2" id="KW-1185">Reference proteome</keyword>